<organism evidence="1">
    <name type="scientific">viral metagenome</name>
    <dbReference type="NCBI Taxonomy" id="1070528"/>
    <lineage>
        <taxon>unclassified sequences</taxon>
        <taxon>metagenomes</taxon>
        <taxon>organismal metagenomes</taxon>
    </lineage>
</organism>
<protein>
    <submittedName>
        <fullName evidence="1">Uncharacterized protein</fullName>
    </submittedName>
</protein>
<evidence type="ECO:0000313" key="1">
    <source>
        <dbReference type="EMBL" id="QJA67620.1"/>
    </source>
</evidence>
<accession>A0A6M3JCQ4</accession>
<dbReference type="EMBL" id="MT142529">
    <property type="protein sequence ID" value="QJA84459.1"/>
    <property type="molecule type" value="Genomic_DNA"/>
</dbReference>
<dbReference type="EMBL" id="MT141574">
    <property type="protein sequence ID" value="QJA67620.1"/>
    <property type="molecule type" value="Genomic_DNA"/>
</dbReference>
<evidence type="ECO:0000313" key="2">
    <source>
        <dbReference type="EMBL" id="QJA84459.1"/>
    </source>
</evidence>
<name>A0A6M3JCQ4_9ZZZZ</name>
<gene>
    <name evidence="2" type="ORF">MM415A00192_0068</name>
    <name evidence="1" type="ORF">MM415B00178_0002</name>
</gene>
<reference evidence="1" key="1">
    <citation type="submission" date="2020-03" db="EMBL/GenBank/DDBJ databases">
        <title>The deep terrestrial virosphere.</title>
        <authorList>
            <person name="Holmfeldt K."/>
            <person name="Nilsson E."/>
            <person name="Simone D."/>
            <person name="Lopez-Fernandez M."/>
            <person name="Wu X."/>
            <person name="de Brujin I."/>
            <person name="Lundin D."/>
            <person name="Andersson A."/>
            <person name="Bertilsson S."/>
            <person name="Dopson M."/>
        </authorList>
    </citation>
    <scope>NUCLEOTIDE SEQUENCE</scope>
    <source>
        <strain evidence="2">MM415A00192</strain>
        <strain evidence="1">MM415B00178</strain>
    </source>
</reference>
<proteinExistence type="predicted"/>
<dbReference type="AlphaFoldDB" id="A0A6M3JCQ4"/>
<sequence length="75" mass="8975">MTQVVIMKYYKGTFNWYGEIHTLHTRKPALSEGMAYRQFTRVLALKLQRTCSVVKLYFNGEKDNYKIEEVKHDEK</sequence>